<organism evidence="2 3">
    <name type="scientific">Eragrostis curvula</name>
    <name type="common">weeping love grass</name>
    <dbReference type="NCBI Taxonomy" id="38414"/>
    <lineage>
        <taxon>Eukaryota</taxon>
        <taxon>Viridiplantae</taxon>
        <taxon>Streptophyta</taxon>
        <taxon>Embryophyta</taxon>
        <taxon>Tracheophyta</taxon>
        <taxon>Spermatophyta</taxon>
        <taxon>Magnoliopsida</taxon>
        <taxon>Liliopsida</taxon>
        <taxon>Poales</taxon>
        <taxon>Poaceae</taxon>
        <taxon>PACMAD clade</taxon>
        <taxon>Chloridoideae</taxon>
        <taxon>Eragrostideae</taxon>
        <taxon>Eragrostidinae</taxon>
        <taxon>Eragrostis</taxon>
    </lineage>
</organism>
<evidence type="ECO:0000313" key="3">
    <source>
        <dbReference type="Proteomes" id="UP000324897"/>
    </source>
</evidence>
<evidence type="ECO:0000313" key="2">
    <source>
        <dbReference type="EMBL" id="TVU17348.1"/>
    </source>
</evidence>
<dbReference type="AlphaFoldDB" id="A0A5J9U2C4"/>
<keyword evidence="1" id="KW-0472">Membrane</keyword>
<gene>
    <name evidence="2" type="ORF">EJB05_33376</name>
</gene>
<sequence>MARDSLCWNGFDLFVLLGDTEVQTVLPVPDPSAYPFVLFFALVLASVATRVRSTVYILKDILSYFSEDEENSKDMVVG</sequence>
<dbReference type="EMBL" id="RWGY01000029">
    <property type="protein sequence ID" value="TVU17348.1"/>
    <property type="molecule type" value="Genomic_DNA"/>
</dbReference>
<dbReference type="Proteomes" id="UP000324897">
    <property type="component" value="Chromosome 7"/>
</dbReference>
<evidence type="ECO:0000256" key="1">
    <source>
        <dbReference type="SAM" id="Phobius"/>
    </source>
</evidence>
<accession>A0A5J9U2C4</accession>
<dbReference type="Gramene" id="TVU17348">
    <property type="protein sequence ID" value="TVU17348"/>
    <property type="gene ID" value="EJB05_33376"/>
</dbReference>
<keyword evidence="3" id="KW-1185">Reference proteome</keyword>
<feature type="transmembrane region" description="Helical" evidence="1">
    <location>
        <begin position="33"/>
        <end position="51"/>
    </location>
</feature>
<name>A0A5J9U2C4_9POAL</name>
<comment type="caution">
    <text evidence="2">The sequence shown here is derived from an EMBL/GenBank/DDBJ whole genome shotgun (WGS) entry which is preliminary data.</text>
</comment>
<keyword evidence="1" id="KW-0812">Transmembrane</keyword>
<reference evidence="2 3" key="1">
    <citation type="journal article" date="2019" name="Sci. Rep.">
        <title>A high-quality genome of Eragrostis curvula grass provides insights into Poaceae evolution and supports new strategies to enhance forage quality.</title>
        <authorList>
            <person name="Carballo J."/>
            <person name="Santos B.A.C.M."/>
            <person name="Zappacosta D."/>
            <person name="Garbus I."/>
            <person name="Selva J.P."/>
            <person name="Gallo C.A."/>
            <person name="Diaz A."/>
            <person name="Albertini E."/>
            <person name="Caccamo M."/>
            <person name="Echenique V."/>
        </authorList>
    </citation>
    <scope>NUCLEOTIDE SEQUENCE [LARGE SCALE GENOMIC DNA]</scope>
    <source>
        <strain evidence="3">cv. Victoria</strain>
        <tissue evidence="2">Leaf</tissue>
    </source>
</reference>
<proteinExistence type="predicted"/>
<protein>
    <submittedName>
        <fullName evidence="2">Uncharacterized protein</fullName>
    </submittedName>
</protein>
<feature type="non-terminal residue" evidence="2">
    <location>
        <position position="1"/>
    </location>
</feature>
<keyword evidence="1" id="KW-1133">Transmembrane helix</keyword>